<evidence type="ECO:0000313" key="2">
    <source>
        <dbReference type="Proteomes" id="UP001634413"/>
    </source>
</evidence>
<dbReference type="CDD" id="cd05826">
    <property type="entry name" value="Sortase_B"/>
    <property type="match status" value="1"/>
</dbReference>
<reference evidence="1 2" key="1">
    <citation type="journal article" date="2024" name="Anaerobe">
        <title>The identification of Finegoldia dalianensis sp. nov., isolated from the pus of a patient with skin abscess and genomic analysis of the strains belonging to Finegoldia genus.</title>
        <authorList>
            <person name="Li Y."/>
            <person name="Wang Y."/>
            <person name="Xiao D."/>
            <person name="Wang J."/>
            <person name="Jin D."/>
        </authorList>
    </citation>
    <scope>NUCLEOTIDE SEQUENCE [LARGE SCALE GENOMIC DNA]</scope>
    <source>
        <strain evidence="1 2">LY240594</strain>
    </source>
</reference>
<dbReference type="SUPFAM" id="SSF63817">
    <property type="entry name" value="Sortase"/>
    <property type="match status" value="1"/>
</dbReference>
<keyword evidence="2" id="KW-1185">Reference proteome</keyword>
<protein>
    <submittedName>
        <fullName evidence="1">Class B sortase</fullName>
    </submittedName>
</protein>
<evidence type="ECO:0000313" key="1">
    <source>
        <dbReference type="EMBL" id="MFN2102881.1"/>
    </source>
</evidence>
<dbReference type="EMBL" id="JBDLBQ010000007">
    <property type="protein sequence ID" value="MFN2102881.1"/>
    <property type="molecule type" value="Genomic_DNA"/>
</dbReference>
<proteinExistence type="predicted"/>
<dbReference type="Gene3D" id="2.40.260.10">
    <property type="entry name" value="Sortase"/>
    <property type="match status" value="1"/>
</dbReference>
<name>A0ABW9KFA2_9FIRM</name>
<sequence length="241" mass="28175">MKKLLLFIAIITFIIPISIITNSELQSYRKESNTKAISESMNKTLNSNEKSSQDKILELRKNLNNENVIGRIENKALNIDEIIVKSKDDTYWLNHDINNKKNKYGTIFLDRYNRSDFSDWNNNLFGHKMLDDKMFSNLTKLQNQKYATSLQSSNNDIFTITSIQGIERYKIISIKRIKKLDRNFYKTQEDRDWLINLINTSDIVVNKPKEAIEKYVILSTCVNPSADDNLRQIVLLQKISE</sequence>
<gene>
    <name evidence="1" type="ORF">ABDJ34_08200</name>
</gene>
<organism evidence="1 2">
    <name type="scientific">Finegoldia dalianensis</name>
    <dbReference type="NCBI Taxonomy" id="3145239"/>
    <lineage>
        <taxon>Bacteria</taxon>
        <taxon>Bacillati</taxon>
        <taxon>Bacillota</taxon>
        <taxon>Tissierellia</taxon>
        <taxon>Tissierellales</taxon>
        <taxon>Peptoniphilaceae</taxon>
        <taxon>Finegoldia</taxon>
    </lineage>
</organism>
<comment type="caution">
    <text evidence="1">The sequence shown here is derived from an EMBL/GenBank/DDBJ whole genome shotgun (WGS) entry which is preliminary data.</text>
</comment>
<accession>A0ABW9KFA2</accession>
<dbReference type="Proteomes" id="UP001634413">
    <property type="component" value="Unassembled WGS sequence"/>
</dbReference>
<dbReference type="InterPro" id="IPR009835">
    <property type="entry name" value="SrtB"/>
</dbReference>
<dbReference type="InterPro" id="IPR023365">
    <property type="entry name" value="Sortase_dom-sf"/>
</dbReference>
<dbReference type="RefSeq" id="WP_412702023.1">
    <property type="nucleotide sequence ID" value="NZ_JBDLBQ010000007.1"/>
</dbReference>